<evidence type="ECO:0000256" key="3">
    <source>
        <dbReference type="ARBA" id="ARBA00022989"/>
    </source>
</evidence>
<dbReference type="KEGG" id="tal:Thal_0178"/>
<evidence type="ECO:0000313" key="7">
    <source>
        <dbReference type="EMBL" id="ADC88814.1"/>
    </source>
</evidence>
<feature type="transmembrane region" description="Helical" evidence="5">
    <location>
        <begin position="54"/>
        <end position="71"/>
    </location>
</feature>
<feature type="domain" description="Cation efflux protein transmembrane" evidence="6">
    <location>
        <begin position="24"/>
        <end position="213"/>
    </location>
</feature>
<dbReference type="eggNOG" id="COG1230">
    <property type="taxonomic scope" value="Bacteria"/>
</dbReference>
<organism evidence="7 8">
    <name type="scientific">Thermocrinis albus (strain DSM 14484 / JCM 11386 / HI 11/12)</name>
    <dbReference type="NCBI Taxonomy" id="638303"/>
    <lineage>
        <taxon>Bacteria</taxon>
        <taxon>Pseudomonadati</taxon>
        <taxon>Aquificota</taxon>
        <taxon>Aquificia</taxon>
        <taxon>Aquificales</taxon>
        <taxon>Aquificaceae</taxon>
        <taxon>Thermocrinis</taxon>
    </lineage>
</organism>
<keyword evidence="8" id="KW-1185">Reference proteome</keyword>
<dbReference type="GO" id="GO:0005385">
    <property type="term" value="F:zinc ion transmembrane transporter activity"/>
    <property type="evidence" value="ECO:0007669"/>
    <property type="project" value="TreeGrafter"/>
</dbReference>
<evidence type="ECO:0000256" key="5">
    <source>
        <dbReference type="SAM" id="Phobius"/>
    </source>
</evidence>
<dbReference type="EMBL" id="CP001931">
    <property type="protein sequence ID" value="ADC88814.1"/>
    <property type="molecule type" value="Genomic_DNA"/>
</dbReference>
<dbReference type="InterPro" id="IPR058533">
    <property type="entry name" value="Cation_efflux_TM"/>
</dbReference>
<reference evidence="8" key="1">
    <citation type="journal article" date="2010" name="Stand. Genomic Sci.">
        <title>Complete genome sequence of Thermocrinis albus type strain (HI 11/12T).</title>
        <authorList>
            <person name="Wirth R."/>
            <person name="Sikorski J."/>
            <person name="Brambilla E."/>
            <person name="Misra M."/>
            <person name="Lapidus A."/>
            <person name="Copeland A."/>
            <person name="Nolan M."/>
            <person name="Lucas S."/>
            <person name="Chen F."/>
            <person name="Tice H."/>
            <person name="Cheng J.F."/>
            <person name="Han C."/>
            <person name="Detter J.C."/>
            <person name="Tapia R."/>
            <person name="Bruce D."/>
            <person name="Goodwin L."/>
            <person name="Pitluck S."/>
            <person name="Pati A."/>
            <person name="Anderson I."/>
            <person name="Ivanova N."/>
            <person name="Mavromatis K."/>
            <person name="Mikhailova N."/>
            <person name="Chen A."/>
            <person name="Palaniappan K."/>
            <person name="Bilek Y."/>
            <person name="Hader T."/>
            <person name="Land M."/>
            <person name="Hauser L."/>
            <person name="Chang Y.J."/>
            <person name="Jeffries C.D."/>
            <person name="Tindall B.J."/>
            <person name="Rohde M."/>
            <person name="Goker M."/>
            <person name="Bristow J."/>
            <person name="Eisen J.A."/>
            <person name="Markowitz V."/>
            <person name="Hugenholtz P."/>
            <person name="Kyrpides N.C."/>
            <person name="Klenk H.P."/>
        </authorList>
    </citation>
    <scope>NUCLEOTIDE SEQUENCE [LARGE SCALE GENOMIC DNA]</scope>
    <source>
        <strain evidence="8">DSM 14484 / JCM 11386 / HI 11/12</strain>
    </source>
</reference>
<evidence type="ECO:0000259" key="6">
    <source>
        <dbReference type="Pfam" id="PF01545"/>
    </source>
</evidence>
<dbReference type="STRING" id="638303.Thal_0178"/>
<keyword evidence="2 5" id="KW-0812">Transmembrane</keyword>
<dbReference type="InterPro" id="IPR027469">
    <property type="entry name" value="Cation_efflux_TMD_sf"/>
</dbReference>
<dbReference type="GO" id="GO:0005886">
    <property type="term" value="C:plasma membrane"/>
    <property type="evidence" value="ECO:0007669"/>
    <property type="project" value="TreeGrafter"/>
</dbReference>
<evidence type="ECO:0000256" key="2">
    <source>
        <dbReference type="ARBA" id="ARBA00022692"/>
    </source>
</evidence>
<feature type="transmembrane region" description="Helical" evidence="5">
    <location>
        <begin position="125"/>
        <end position="145"/>
    </location>
</feature>
<dbReference type="Pfam" id="PF01545">
    <property type="entry name" value="Cation_efflux"/>
    <property type="match status" value="1"/>
</dbReference>
<dbReference type="InterPro" id="IPR050681">
    <property type="entry name" value="CDF/SLC30A"/>
</dbReference>
<sequence length="297" mass="33618">MERYCKEELIFYTGDQSAKRTLWVLVITLVVMLVEVAAGVMYNSVALLSDGVHMGTHAVAFGIGYLSYYLAKKWAHDKRFSFGVWKVEVLGAYTSAVILGVMALLVLQEAILRLLKPESIAYRQAILVALLGLLVNLLSALLLGGHHQHDHVRRASYLHVLADSFTSVLALVALTVGMKTGWWFLDPLAGVVGFFVIAMWSYDLIKETAFVLLDREMDNPLVQEVIKRIEDDQHSKVRDIHLLRLYHDRFACIVSIDTYVQKDVDYYAQKLADIEEIAHTTFEIRVCSREVFPESVL</sequence>
<name>D3SNS7_THEAH</name>
<gene>
    <name evidence="7" type="ordered locus">Thal_0178</name>
</gene>
<feature type="transmembrane region" description="Helical" evidence="5">
    <location>
        <begin position="83"/>
        <end position="105"/>
    </location>
</feature>
<dbReference type="InterPro" id="IPR002524">
    <property type="entry name" value="Cation_efflux"/>
</dbReference>
<protein>
    <submittedName>
        <fullName evidence="7">Cation diffusion facilitator family transporter</fullName>
    </submittedName>
</protein>
<feature type="transmembrane region" description="Helical" evidence="5">
    <location>
        <begin position="157"/>
        <end position="176"/>
    </location>
</feature>
<feature type="transmembrane region" description="Helical" evidence="5">
    <location>
        <begin position="182"/>
        <end position="205"/>
    </location>
</feature>
<keyword evidence="3 5" id="KW-1133">Transmembrane helix</keyword>
<dbReference type="PANTHER" id="PTHR11562:SF40">
    <property type="entry name" value="CATION EFFLUX SYSTEM PROTEIN"/>
    <property type="match status" value="1"/>
</dbReference>
<dbReference type="HOGENOM" id="CLU_013430_1_0_0"/>
<dbReference type="Proteomes" id="UP000002043">
    <property type="component" value="Chromosome"/>
</dbReference>
<dbReference type="Gene3D" id="1.20.1510.10">
    <property type="entry name" value="Cation efflux protein transmembrane domain"/>
    <property type="match status" value="1"/>
</dbReference>
<keyword evidence="4 5" id="KW-0472">Membrane</keyword>
<evidence type="ECO:0000313" key="8">
    <source>
        <dbReference type="Proteomes" id="UP000002043"/>
    </source>
</evidence>
<evidence type="ECO:0000256" key="4">
    <source>
        <dbReference type="ARBA" id="ARBA00023136"/>
    </source>
</evidence>
<proteinExistence type="predicted"/>
<dbReference type="SUPFAM" id="SSF161111">
    <property type="entry name" value="Cation efflux protein transmembrane domain-like"/>
    <property type="match status" value="1"/>
</dbReference>
<dbReference type="PANTHER" id="PTHR11562">
    <property type="entry name" value="CATION EFFLUX PROTEIN/ ZINC TRANSPORTER"/>
    <property type="match status" value="1"/>
</dbReference>
<dbReference type="OrthoDB" id="9809646at2"/>
<accession>D3SNS7</accession>
<evidence type="ECO:0000256" key="1">
    <source>
        <dbReference type="ARBA" id="ARBA00004141"/>
    </source>
</evidence>
<feature type="transmembrane region" description="Helical" evidence="5">
    <location>
        <begin position="21"/>
        <end position="42"/>
    </location>
</feature>
<comment type="subcellular location">
    <subcellularLocation>
        <location evidence="1">Membrane</location>
        <topology evidence="1">Multi-pass membrane protein</topology>
    </subcellularLocation>
</comment>
<dbReference type="RefSeq" id="WP_012991221.1">
    <property type="nucleotide sequence ID" value="NC_013894.1"/>
</dbReference>
<dbReference type="AlphaFoldDB" id="D3SNS7"/>
<dbReference type="NCBIfam" id="TIGR01297">
    <property type="entry name" value="CDF"/>
    <property type="match status" value="1"/>
</dbReference>